<evidence type="ECO:0000313" key="1">
    <source>
        <dbReference type="EMBL" id="MBW0500514.1"/>
    </source>
</evidence>
<dbReference type="Gene3D" id="3.30.70.270">
    <property type="match status" value="1"/>
</dbReference>
<dbReference type="InterPro" id="IPR043128">
    <property type="entry name" value="Rev_trsase/Diguanyl_cyclase"/>
</dbReference>
<dbReference type="Gene3D" id="3.10.10.10">
    <property type="entry name" value="HIV Type 1 Reverse Transcriptase, subunit A, domain 1"/>
    <property type="match status" value="1"/>
</dbReference>
<dbReference type="AlphaFoldDB" id="A0A9Q3HFB1"/>
<evidence type="ECO:0000313" key="2">
    <source>
        <dbReference type="Proteomes" id="UP000765509"/>
    </source>
</evidence>
<protein>
    <submittedName>
        <fullName evidence="1">Uncharacterized protein</fullName>
    </submittedName>
</protein>
<dbReference type="OrthoDB" id="6776860at2759"/>
<sequence length="173" mass="19853">MSKEISVVSPNKDIYKKEFVTYQPVEAQIKPASSPKKRKELIDVLYPYKNAFASDNETLGTIRGHEVDITYNIDRPYPPVMRIPAHPANCRARESLEKHIQDPIQLGVIRNVGHNEEVEVTTPAIIYWDNDQSRIAGDFRGMNTYTAPDRYQYSRIQKTLTQLLIAKDITSMD</sequence>
<dbReference type="InterPro" id="IPR043502">
    <property type="entry name" value="DNA/RNA_pol_sf"/>
</dbReference>
<proteinExistence type="predicted"/>
<reference evidence="1" key="1">
    <citation type="submission" date="2021-03" db="EMBL/GenBank/DDBJ databases">
        <title>Draft genome sequence of rust myrtle Austropuccinia psidii MF-1, a brazilian biotype.</title>
        <authorList>
            <person name="Quecine M.C."/>
            <person name="Pachon D.M.R."/>
            <person name="Bonatelli M.L."/>
            <person name="Correr F.H."/>
            <person name="Franceschini L.M."/>
            <person name="Leite T.F."/>
            <person name="Margarido G.R.A."/>
            <person name="Almeida C.A."/>
            <person name="Ferrarezi J.A."/>
            <person name="Labate C.A."/>
        </authorList>
    </citation>
    <scope>NUCLEOTIDE SEQUENCE</scope>
    <source>
        <strain evidence="1">MF-1</strain>
    </source>
</reference>
<accession>A0A9Q3HFB1</accession>
<dbReference type="Proteomes" id="UP000765509">
    <property type="component" value="Unassembled WGS sequence"/>
</dbReference>
<keyword evidence="2" id="KW-1185">Reference proteome</keyword>
<dbReference type="SUPFAM" id="SSF56672">
    <property type="entry name" value="DNA/RNA polymerases"/>
    <property type="match status" value="1"/>
</dbReference>
<name>A0A9Q3HFB1_9BASI</name>
<organism evidence="1 2">
    <name type="scientific">Austropuccinia psidii MF-1</name>
    <dbReference type="NCBI Taxonomy" id="1389203"/>
    <lineage>
        <taxon>Eukaryota</taxon>
        <taxon>Fungi</taxon>
        <taxon>Dikarya</taxon>
        <taxon>Basidiomycota</taxon>
        <taxon>Pucciniomycotina</taxon>
        <taxon>Pucciniomycetes</taxon>
        <taxon>Pucciniales</taxon>
        <taxon>Sphaerophragmiaceae</taxon>
        <taxon>Austropuccinia</taxon>
    </lineage>
</organism>
<dbReference type="EMBL" id="AVOT02015855">
    <property type="protein sequence ID" value="MBW0500514.1"/>
    <property type="molecule type" value="Genomic_DNA"/>
</dbReference>
<gene>
    <name evidence="1" type="ORF">O181_040229</name>
</gene>
<comment type="caution">
    <text evidence="1">The sequence shown here is derived from an EMBL/GenBank/DDBJ whole genome shotgun (WGS) entry which is preliminary data.</text>
</comment>